<dbReference type="AlphaFoldDB" id="A0A9N7ZCQ3"/>
<evidence type="ECO:0000313" key="2">
    <source>
        <dbReference type="Proteomes" id="UP001153269"/>
    </source>
</evidence>
<comment type="caution">
    <text evidence="1">The sequence shown here is derived from an EMBL/GenBank/DDBJ whole genome shotgun (WGS) entry which is preliminary data.</text>
</comment>
<protein>
    <submittedName>
        <fullName evidence="1">Uncharacterized protein</fullName>
    </submittedName>
</protein>
<dbReference type="Proteomes" id="UP001153269">
    <property type="component" value="Unassembled WGS sequence"/>
</dbReference>
<organism evidence="1 2">
    <name type="scientific">Pleuronectes platessa</name>
    <name type="common">European plaice</name>
    <dbReference type="NCBI Taxonomy" id="8262"/>
    <lineage>
        <taxon>Eukaryota</taxon>
        <taxon>Metazoa</taxon>
        <taxon>Chordata</taxon>
        <taxon>Craniata</taxon>
        <taxon>Vertebrata</taxon>
        <taxon>Euteleostomi</taxon>
        <taxon>Actinopterygii</taxon>
        <taxon>Neopterygii</taxon>
        <taxon>Teleostei</taxon>
        <taxon>Neoteleostei</taxon>
        <taxon>Acanthomorphata</taxon>
        <taxon>Carangaria</taxon>
        <taxon>Pleuronectiformes</taxon>
        <taxon>Pleuronectoidei</taxon>
        <taxon>Pleuronectidae</taxon>
        <taxon>Pleuronectes</taxon>
    </lineage>
</organism>
<gene>
    <name evidence="1" type="ORF">PLEPLA_LOCUS47377</name>
</gene>
<keyword evidence="2" id="KW-1185">Reference proteome</keyword>
<reference evidence="1" key="1">
    <citation type="submission" date="2020-03" db="EMBL/GenBank/DDBJ databases">
        <authorList>
            <person name="Weist P."/>
        </authorList>
    </citation>
    <scope>NUCLEOTIDE SEQUENCE</scope>
</reference>
<sequence>MSHSPFYNANCTLANKPLNSQKREVMASESYNLGIQYPKGGGNAAINCWLTANKHQKKDNLQKKKKTLVSGSAEVVEKLQEKKLKRQSHG</sequence>
<dbReference type="EMBL" id="CADEAL010004436">
    <property type="protein sequence ID" value="CAB1459540.1"/>
    <property type="molecule type" value="Genomic_DNA"/>
</dbReference>
<evidence type="ECO:0000313" key="1">
    <source>
        <dbReference type="EMBL" id="CAB1459540.1"/>
    </source>
</evidence>
<accession>A0A9N7ZCQ3</accession>
<proteinExistence type="predicted"/>
<name>A0A9N7ZCQ3_PLEPL</name>